<protein>
    <submittedName>
        <fullName evidence="2">Uncharacterized protein</fullName>
    </submittedName>
</protein>
<evidence type="ECO:0000256" key="1">
    <source>
        <dbReference type="SAM" id="SignalP"/>
    </source>
</evidence>
<dbReference type="Proteomes" id="UP000627521">
    <property type="component" value="Unassembled WGS sequence"/>
</dbReference>
<dbReference type="PROSITE" id="PS51257">
    <property type="entry name" value="PROKAR_LIPOPROTEIN"/>
    <property type="match status" value="1"/>
</dbReference>
<evidence type="ECO:0000313" key="3">
    <source>
        <dbReference type="Proteomes" id="UP000627521"/>
    </source>
</evidence>
<keyword evidence="1" id="KW-0732">Signal</keyword>
<proteinExistence type="predicted"/>
<dbReference type="RefSeq" id="WP_191100757.1">
    <property type="nucleotide sequence ID" value="NZ_JACXXH010000001.1"/>
</dbReference>
<reference evidence="2 3" key="1">
    <citation type="submission" date="2020-09" db="EMBL/GenBank/DDBJ databases">
        <title>Bacillus nautilus sp. nov., Chryseoglobus crepusculi sp. nov, and Psychrobacter noctis sp. nov., isolated from deep-sea sponges from the equatorial Atlantic.</title>
        <authorList>
            <person name="Stennett H.L."/>
            <person name="Williams S.E."/>
        </authorList>
    </citation>
    <scope>NUCLEOTIDE SEQUENCE [LARGE SCALE GENOMIC DNA]</scope>
    <source>
        <strain evidence="2 3">28M-24</strain>
    </source>
</reference>
<accession>A0ABR8LPZ2</accession>
<comment type="caution">
    <text evidence="2">The sequence shown here is derived from an EMBL/GenBank/DDBJ whole genome shotgun (WGS) entry which is preliminary data.</text>
</comment>
<sequence>MTFSKLASLLFFSIIFISCSSDSNEDTPATPQQQFEGDFFPLNVDNSWDYNVVNTDNNTAQNTTSEDELYVEIETTNGYSLSVNQGGLANGTMSGILTSGELTRTETTLAANGTVGLPIDGFDFQINLENALLYNTQADNGAQLSIKSGSFTQDFQGYPVTINYTLKSTQLQNLSSLDVNGTTYNSVTSSNISLELSVTTEITILVTQTISILDPQQVLSVNSYYAENVGLIKAEANTNYQLNTETAALLNQLGADLGALQTSLSVTNTQVLTDYNIIE</sequence>
<feature type="signal peptide" evidence="1">
    <location>
        <begin position="1"/>
        <end position="23"/>
    </location>
</feature>
<name>A0ABR8LPZ2_9FLAO</name>
<dbReference type="EMBL" id="JACXXH010000001">
    <property type="protein sequence ID" value="MBD3861895.1"/>
    <property type="molecule type" value="Genomic_DNA"/>
</dbReference>
<gene>
    <name evidence="2" type="ORF">IEG06_00435</name>
</gene>
<keyword evidence="3" id="KW-1185">Reference proteome</keyword>
<feature type="chain" id="PRO_5045951030" evidence="1">
    <location>
        <begin position="24"/>
        <end position="279"/>
    </location>
</feature>
<evidence type="ECO:0000313" key="2">
    <source>
        <dbReference type="EMBL" id="MBD3861895.1"/>
    </source>
</evidence>
<organism evidence="2 3">
    <name type="scientific">Olleya marilimosa</name>
    <dbReference type="NCBI Taxonomy" id="272164"/>
    <lineage>
        <taxon>Bacteria</taxon>
        <taxon>Pseudomonadati</taxon>
        <taxon>Bacteroidota</taxon>
        <taxon>Flavobacteriia</taxon>
        <taxon>Flavobacteriales</taxon>
        <taxon>Flavobacteriaceae</taxon>
    </lineage>
</organism>